<dbReference type="InterPro" id="IPR036397">
    <property type="entry name" value="RNaseH_sf"/>
</dbReference>
<accession>A0A834FW95</accession>
<dbReference type="EMBL" id="WJXA01000240">
    <property type="protein sequence ID" value="KAF7114039.1"/>
    <property type="molecule type" value="Genomic_DNA"/>
</dbReference>
<evidence type="ECO:0000313" key="4">
    <source>
        <dbReference type="Proteomes" id="UP000626092"/>
    </source>
</evidence>
<feature type="domain" description="DUF7769" evidence="1">
    <location>
        <begin position="19"/>
        <end position="73"/>
    </location>
</feature>
<organism evidence="2 4">
    <name type="scientific">Rhododendron simsii</name>
    <name type="common">Sims's rhododendron</name>
    <dbReference type="NCBI Taxonomy" id="118357"/>
    <lineage>
        <taxon>Eukaryota</taxon>
        <taxon>Viridiplantae</taxon>
        <taxon>Streptophyta</taxon>
        <taxon>Embryophyta</taxon>
        <taxon>Tracheophyta</taxon>
        <taxon>Spermatophyta</taxon>
        <taxon>Magnoliopsida</taxon>
        <taxon>eudicotyledons</taxon>
        <taxon>Gunneridae</taxon>
        <taxon>Pentapetalae</taxon>
        <taxon>asterids</taxon>
        <taxon>Ericales</taxon>
        <taxon>Ericaceae</taxon>
        <taxon>Ericoideae</taxon>
        <taxon>Rhodoreae</taxon>
        <taxon>Rhododendron</taxon>
    </lineage>
</organism>
<evidence type="ECO:0000259" key="1">
    <source>
        <dbReference type="Pfam" id="PF24964"/>
    </source>
</evidence>
<name>A0A834FW95_RHOSS</name>
<dbReference type="PANTHER" id="PTHR47169">
    <property type="entry name" value="OS01G0541250 PROTEIN"/>
    <property type="match status" value="1"/>
</dbReference>
<evidence type="ECO:0000313" key="3">
    <source>
        <dbReference type="EMBL" id="KAF7134997.1"/>
    </source>
</evidence>
<dbReference type="AlphaFoldDB" id="A0A834FW95"/>
<dbReference type="GO" id="GO:0003676">
    <property type="term" value="F:nucleic acid binding"/>
    <property type="evidence" value="ECO:0007669"/>
    <property type="project" value="InterPro"/>
</dbReference>
<evidence type="ECO:0000313" key="2">
    <source>
        <dbReference type="EMBL" id="KAF7114039.1"/>
    </source>
</evidence>
<dbReference type="PANTHER" id="PTHR47169:SF2">
    <property type="entry name" value="OS01G0541250 PROTEIN"/>
    <property type="match status" value="1"/>
</dbReference>
<reference evidence="2" key="1">
    <citation type="submission" date="2019-11" db="EMBL/GenBank/DDBJ databases">
        <authorList>
            <person name="Liu Y."/>
            <person name="Hou J."/>
            <person name="Li T.-Q."/>
            <person name="Guan C.-H."/>
            <person name="Wu X."/>
            <person name="Wu H.-Z."/>
            <person name="Ling F."/>
            <person name="Zhang R."/>
            <person name="Shi X.-G."/>
            <person name="Ren J.-P."/>
            <person name="Chen E.-F."/>
            <person name="Sun J.-M."/>
        </authorList>
    </citation>
    <scope>NUCLEOTIDE SEQUENCE</scope>
    <source>
        <strain evidence="2">Adult_tree_wgs_1</strain>
        <tissue evidence="2">Leaves</tissue>
    </source>
</reference>
<dbReference type="InterPro" id="IPR056671">
    <property type="entry name" value="DUF7769"/>
</dbReference>
<dbReference type="Proteomes" id="UP000626092">
    <property type="component" value="Unassembled WGS sequence"/>
</dbReference>
<comment type="caution">
    <text evidence="2">The sequence shown here is derived from an EMBL/GenBank/DDBJ whole genome shotgun (WGS) entry which is preliminary data.</text>
</comment>
<protein>
    <recommendedName>
        <fullName evidence="1">DUF7769 domain-containing protein</fullName>
    </recommendedName>
</protein>
<proteinExistence type="predicted"/>
<keyword evidence="4" id="KW-1185">Reference proteome</keyword>
<gene>
    <name evidence="3" type="ORF">RHSIM_Rhsim08G0118100</name>
    <name evidence="2" type="ORF">RHSIM_RhsimUnG0099900</name>
</gene>
<sequence>MDYTFVQNSYFHGRPNHNLTNEQRKEIFQALLLRTVDGKLTRGCVPEVATMFSVSNKTIHRIWSRAKACEAHGSKVDVSSKKRRRVGRKRREIDWNKVRGIAFHRRTNIRSFSEALEVPKSTLHQRIKEGEIRPHTNPLKPNLSDQNKIARLHFCLSMLEPNSLQTQPMFKAMYNYVHIDEKWFYMTKESERYYVLPDEDQPHRTCKSKRFITKVMFLAAVARPRFGANGCEEFSGKIGIFPFTVKEPAKRTSKNRLAGTMETKAVAAVTKDVIRSYLIEKVIPAIQSKWHQSSVGETIYIQQDNARPHIKPNDVEFHEAATRNGFDIRLTNQPANSPDLNVLDLGFFNAIQSLQHQEAPRTIDQLVNAVEKSFDKLPSRELDSVFLSLQACMVEVMKVNGGNNYKLPHIKKPQLRRDGVLPFQLECGRDVMENVLIHLQNQAN</sequence>
<dbReference type="OrthoDB" id="155387at2759"/>
<dbReference type="Pfam" id="PF24964">
    <property type="entry name" value="DUF7769"/>
    <property type="match status" value="1"/>
</dbReference>
<dbReference type="Gene3D" id="3.30.420.10">
    <property type="entry name" value="Ribonuclease H-like superfamily/Ribonuclease H"/>
    <property type="match status" value="1"/>
</dbReference>
<dbReference type="EMBL" id="WJXA01000008">
    <property type="protein sequence ID" value="KAF7134997.1"/>
    <property type="molecule type" value="Genomic_DNA"/>
</dbReference>